<proteinExistence type="inferred from homology"/>
<dbReference type="InterPro" id="IPR002125">
    <property type="entry name" value="CMP_dCMP_dom"/>
</dbReference>
<dbReference type="GO" id="GO:0002100">
    <property type="term" value="P:tRNA wobble adenosine to inosine editing"/>
    <property type="evidence" value="ECO:0007669"/>
    <property type="project" value="UniProtKB-UniRule"/>
</dbReference>
<feature type="binding site" evidence="8">
    <location>
        <position position="85"/>
    </location>
    <ligand>
        <name>Zn(2+)</name>
        <dbReference type="ChEBI" id="CHEBI:29105"/>
        <note>catalytic</note>
    </ligand>
</feature>
<comment type="cofactor">
    <cofactor evidence="8">
        <name>Zn(2+)</name>
        <dbReference type="ChEBI" id="CHEBI:29105"/>
    </cofactor>
    <text evidence="8">Binds 1 zinc ion per subunit.</text>
</comment>
<dbReference type="Pfam" id="PF14437">
    <property type="entry name" value="MafB19-deam"/>
    <property type="match status" value="1"/>
</dbReference>
<comment type="catalytic activity">
    <reaction evidence="7 8">
        <text>adenosine(34) in tRNA + H2O + H(+) = inosine(34) in tRNA + NH4(+)</text>
        <dbReference type="Rhea" id="RHEA:43168"/>
        <dbReference type="Rhea" id="RHEA-COMP:10373"/>
        <dbReference type="Rhea" id="RHEA-COMP:10374"/>
        <dbReference type="ChEBI" id="CHEBI:15377"/>
        <dbReference type="ChEBI" id="CHEBI:15378"/>
        <dbReference type="ChEBI" id="CHEBI:28938"/>
        <dbReference type="ChEBI" id="CHEBI:74411"/>
        <dbReference type="ChEBI" id="CHEBI:82852"/>
        <dbReference type="EC" id="3.5.4.33"/>
    </reaction>
</comment>
<keyword evidence="4 8" id="KW-0479">Metal-binding</keyword>
<feature type="binding site" evidence="8">
    <location>
        <position position="88"/>
    </location>
    <ligand>
        <name>Zn(2+)</name>
        <dbReference type="ChEBI" id="CHEBI:29105"/>
        <note>catalytic</note>
    </ligand>
</feature>
<dbReference type="GO" id="GO:0052717">
    <property type="term" value="F:tRNA-specific adenosine-34 deaminase activity"/>
    <property type="evidence" value="ECO:0007669"/>
    <property type="project" value="UniProtKB-UniRule"/>
</dbReference>
<evidence type="ECO:0000313" key="10">
    <source>
        <dbReference type="EMBL" id="PVX52426.1"/>
    </source>
</evidence>
<gene>
    <name evidence="8" type="primary">tadA</name>
    <name evidence="10" type="ORF">C7377_0740</name>
</gene>
<evidence type="ECO:0000313" key="11">
    <source>
        <dbReference type="Proteomes" id="UP000251835"/>
    </source>
</evidence>
<evidence type="ECO:0000256" key="1">
    <source>
        <dbReference type="ARBA" id="ARBA00010669"/>
    </source>
</evidence>
<evidence type="ECO:0000256" key="6">
    <source>
        <dbReference type="ARBA" id="ARBA00022833"/>
    </source>
</evidence>
<evidence type="ECO:0000256" key="3">
    <source>
        <dbReference type="ARBA" id="ARBA00022694"/>
    </source>
</evidence>
<accession>A0A7L4URN1</accession>
<evidence type="ECO:0000256" key="8">
    <source>
        <dbReference type="HAMAP-Rule" id="MF_00972"/>
    </source>
</evidence>
<comment type="caution">
    <text evidence="10">The sequence shown here is derived from an EMBL/GenBank/DDBJ whole genome shotgun (WGS) entry which is preliminary data.</text>
</comment>
<evidence type="ECO:0000256" key="7">
    <source>
        <dbReference type="ARBA" id="ARBA00048045"/>
    </source>
</evidence>
<reference evidence="10 11" key="1">
    <citation type="submission" date="2018-05" db="EMBL/GenBank/DDBJ databases">
        <title>Genomic Encyclopedia of Type Strains, Phase IV (KMG-IV): sequencing the most valuable type-strain genomes for metagenomic binning, comparative biology and taxonomic classification.</title>
        <authorList>
            <person name="Goeker M."/>
        </authorList>
    </citation>
    <scope>NUCLEOTIDE SEQUENCE [LARGE SCALE GENOMIC DNA]</scope>
    <source>
        <strain evidence="10 11">DSM 28579</strain>
    </source>
</reference>
<dbReference type="PROSITE" id="PS00903">
    <property type="entry name" value="CYT_DCMP_DEAMINASES_1"/>
    <property type="match status" value="1"/>
</dbReference>
<dbReference type="PANTHER" id="PTHR11079:SF202">
    <property type="entry name" value="TRNA-SPECIFIC ADENOSINE DEAMINASE"/>
    <property type="match status" value="1"/>
</dbReference>
<dbReference type="GO" id="GO:0008270">
    <property type="term" value="F:zinc ion binding"/>
    <property type="evidence" value="ECO:0007669"/>
    <property type="project" value="UniProtKB-UniRule"/>
</dbReference>
<evidence type="ECO:0000256" key="2">
    <source>
        <dbReference type="ARBA" id="ARBA00011738"/>
    </source>
</evidence>
<protein>
    <recommendedName>
        <fullName evidence="8">tRNA-specific adenosine deaminase</fullName>
        <ecNumber evidence="8">3.5.4.33</ecNumber>
    </recommendedName>
</protein>
<name>A0A7L4URN1_BALHA</name>
<dbReference type="RefSeq" id="WP_116495961.1">
    <property type="nucleotide sequence ID" value="NZ_QENZ01000003.1"/>
</dbReference>
<comment type="subunit">
    <text evidence="2 8">Homodimer.</text>
</comment>
<organism evidence="10 11">
    <name type="scientific">Balneicella halophila</name>
    <dbReference type="NCBI Taxonomy" id="1537566"/>
    <lineage>
        <taxon>Bacteria</taxon>
        <taxon>Pseudomonadati</taxon>
        <taxon>Bacteroidota</taxon>
        <taxon>Bacteroidia</taxon>
        <taxon>Bacteroidales</taxon>
        <taxon>Balneicellaceae</taxon>
        <taxon>Balneicella</taxon>
    </lineage>
</organism>
<dbReference type="PANTHER" id="PTHR11079">
    <property type="entry name" value="CYTOSINE DEAMINASE FAMILY MEMBER"/>
    <property type="match status" value="1"/>
</dbReference>
<dbReference type="InterPro" id="IPR058535">
    <property type="entry name" value="MafB19-deam"/>
</dbReference>
<keyword evidence="6 8" id="KW-0862">Zinc</keyword>
<keyword evidence="5 8" id="KW-0378">Hydrolase</keyword>
<dbReference type="InterPro" id="IPR016193">
    <property type="entry name" value="Cytidine_deaminase-like"/>
</dbReference>
<dbReference type="EC" id="3.5.4.33" evidence="8"/>
<dbReference type="CDD" id="cd01285">
    <property type="entry name" value="nucleoside_deaminase"/>
    <property type="match status" value="1"/>
</dbReference>
<dbReference type="EMBL" id="QENZ01000003">
    <property type="protein sequence ID" value="PVX52426.1"/>
    <property type="molecule type" value="Genomic_DNA"/>
</dbReference>
<dbReference type="AlphaFoldDB" id="A0A7L4URN1"/>
<keyword evidence="11" id="KW-1185">Reference proteome</keyword>
<dbReference type="OrthoDB" id="9802676at2"/>
<keyword evidence="3 8" id="KW-0819">tRNA processing</keyword>
<dbReference type="SUPFAM" id="SSF53927">
    <property type="entry name" value="Cytidine deaminase-like"/>
    <property type="match status" value="1"/>
</dbReference>
<feature type="active site" description="Proton donor" evidence="8">
    <location>
        <position position="57"/>
    </location>
</feature>
<evidence type="ECO:0000259" key="9">
    <source>
        <dbReference type="PROSITE" id="PS51747"/>
    </source>
</evidence>
<dbReference type="InterPro" id="IPR028883">
    <property type="entry name" value="tRNA_aden_deaminase"/>
</dbReference>
<comment type="similarity">
    <text evidence="1">Belongs to the cytidine and deoxycytidylate deaminase family. ADAT2 subfamily.</text>
</comment>
<dbReference type="Gene3D" id="3.40.140.10">
    <property type="entry name" value="Cytidine Deaminase, domain 2"/>
    <property type="match status" value="1"/>
</dbReference>
<dbReference type="InterPro" id="IPR016192">
    <property type="entry name" value="APOBEC/CMP_deaminase_Zn-bd"/>
</dbReference>
<dbReference type="PROSITE" id="PS51747">
    <property type="entry name" value="CYT_DCMP_DEAMINASES_2"/>
    <property type="match status" value="1"/>
</dbReference>
<evidence type="ECO:0000256" key="4">
    <source>
        <dbReference type="ARBA" id="ARBA00022723"/>
    </source>
</evidence>
<evidence type="ECO:0000256" key="5">
    <source>
        <dbReference type="ARBA" id="ARBA00022801"/>
    </source>
</evidence>
<comment type="function">
    <text evidence="8">Catalyzes the deamination of adenosine to inosine at the wobble position 34 of tRNA(Arg2).</text>
</comment>
<dbReference type="Proteomes" id="UP000251835">
    <property type="component" value="Unassembled WGS sequence"/>
</dbReference>
<feature type="domain" description="CMP/dCMP-type deaminase" evidence="9">
    <location>
        <begin position="4"/>
        <end position="125"/>
    </location>
</feature>
<dbReference type="HAMAP" id="MF_00972">
    <property type="entry name" value="tRNA_aden_deaminase"/>
    <property type="match status" value="1"/>
</dbReference>
<feature type="binding site" evidence="8">
    <location>
        <position position="55"/>
    </location>
    <ligand>
        <name>Zn(2+)</name>
        <dbReference type="ChEBI" id="CHEBI:29105"/>
        <note>catalytic</note>
    </ligand>
</feature>
<sequence>MLRTTPEDFMRQALIEAEKAYDKDEVPIGAVVVHNNRIIARAHNLTERLNDTTAHAEMQVITATSNLIGGKYLKNCTIYVTLEPCVMCAGGLAWAQLEQLVFGAYDNVRGYSNYSPPLLHKRTKVTGGILEDECSLLIREFFKKKR</sequence>